<evidence type="ECO:0000259" key="2">
    <source>
        <dbReference type="Pfam" id="PF18602"/>
    </source>
</evidence>
<reference evidence="3" key="1">
    <citation type="journal article" date="2022" name="Biotechnol. Bioprocess Eng.">
        <title>Pan-genome Analysis Reveals Comparative Genomic Features of Central Metabolic Pathways in Methylorubrum extorquens.</title>
        <authorList>
            <person name="Lee G.M."/>
            <person name="Scott-Nevros Z.K."/>
            <person name="Lee S.-M."/>
            <person name="Kim D."/>
        </authorList>
    </citation>
    <scope>NUCLEOTIDE SEQUENCE</scope>
    <source>
        <strain evidence="3">ATCC 55366</strain>
    </source>
</reference>
<name>A0AAX3WGB0_METEX</name>
<feature type="chain" id="PRO_5043444289" description="Rap1a immunity protein domain-containing protein" evidence="1">
    <location>
        <begin position="23"/>
        <end position="113"/>
    </location>
</feature>
<evidence type="ECO:0000256" key="1">
    <source>
        <dbReference type="SAM" id="SignalP"/>
    </source>
</evidence>
<accession>A0AAX3WGB0</accession>
<dbReference type="InterPro" id="IPR041238">
    <property type="entry name" value="Rap1a"/>
</dbReference>
<evidence type="ECO:0000313" key="4">
    <source>
        <dbReference type="Proteomes" id="UP001223720"/>
    </source>
</evidence>
<dbReference type="Pfam" id="PF18602">
    <property type="entry name" value="Rap1a"/>
    <property type="match status" value="1"/>
</dbReference>
<dbReference type="EMBL" id="CP073633">
    <property type="protein sequence ID" value="WHQ70588.1"/>
    <property type="molecule type" value="Genomic_DNA"/>
</dbReference>
<proteinExistence type="predicted"/>
<feature type="domain" description="Rap1a immunity protein" evidence="2">
    <location>
        <begin position="32"/>
        <end position="111"/>
    </location>
</feature>
<protein>
    <recommendedName>
        <fullName evidence="2">Rap1a immunity protein domain-containing protein</fullName>
    </recommendedName>
</protein>
<dbReference type="Proteomes" id="UP001223720">
    <property type="component" value="Chromosome"/>
</dbReference>
<dbReference type="AlphaFoldDB" id="A0AAX3WGB0"/>
<gene>
    <name evidence="3" type="ORF">KEC54_02945</name>
</gene>
<dbReference type="RefSeq" id="WP_283535859.1">
    <property type="nucleotide sequence ID" value="NZ_CP073633.1"/>
</dbReference>
<sequence>MERVMRSVFAIALVLCASQSHAQSKLSDVKKASELSAMCQPAASEAQKSYLAGFVTGAADASVGKHICLKDAVSTQQLVETFCSYLKAHPKNLNRPGGLLLGLAFSEAWPCKQ</sequence>
<keyword evidence="1" id="KW-0732">Signal</keyword>
<organism evidence="3 4">
    <name type="scientific">Methylorubrum extorquens</name>
    <name type="common">Methylobacterium dichloromethanicum</name>
    <name type="synonym">Methylobacterium extorquens</name>
    <dbReference type="NCBI Taxonomy" id="408"/>
    <lineage>
        <taxon>Bacteria</taxon>
        <taxon>Pseudomonadati</taxon>
        <taxon>Pseudomonadota</taxon>
        <taxon>Alphaproteobacteria</taxon>
        <taxon>Hyphomicrobiales</taxon>
        <taxon>Methylobacteriaceae</taxon>
        <taxon>Methylorubrum</taxon>
    </lineage>
</organism>
<dbReference type="Gene3D" id="1.10.890.40">
    <property type="match status" value="1"/>
</dbReference>
<evidence type="ECO:0000313" key="3">
    <source>
        <dbReference type="EMBL" id="WHQ70588.1"/>
    </source>
</evidence>
<feature type="signal peptide" evidence="1">
    <location>
        <begin position="1"/>
        <end position="22"/>
    </location>
</feature>